<feature type="domain" description="S-Me-THD-like C-terminal" evidence="2">
    <location>
        <begin position="234"/>
        <end position="374"/>
    </location>
</feature>
<evidence type="ECO:0000259" key="1">
    <source>
        <dbReference type="Pfam" id="PF06032"/>
    </source>
</evidence>
<dbReference type="InterPro" id="IPR010318">
    <property type="entry name" value="S-Me-THD_N"/>
</dbReference>
<name>A0A975B897_9BACT</name>
<protein>
    <submittedName>
        <fullName evidence="3">DUF917</fullName>
    </submittedName>
</protein>
<dbReference type="InterPro" id="IPR024071">
    <property type="entry name" value="S-Me-THD_C_sf"/>
</dbReference>
<keyword evidence="4" id="KW-1185">Reference proteome</keyword>
<organism evidence="3 4">
    <name type="scientific">Desulfonema limicola</name>
    <dbReference type="NCBI Taxonomy" id="45656"/>
    <lineage>
        <taxon>Bacteria</taxon>
        <taxon>Pseudomonadati</taxon>
        <taxon>Thermodesulfobacteriota</taxon>
        <taxon>Desulfobacteria</taxon>
        <taxon>Desulfobacterales</taxon>
        <taxon>Desulfococcaceae</taxon>
        <taxon>Desulfonema</taxon>
    </lineage>
</organism>
<evidence type="ECO:0000259" key="2">
    <source>
        <dbReference type="Pfam" id="PF20906"/>
    </source>
</evidence>
<sequence>MGKEITANEITIKKQGLATTSNYRKLNLDDIKNVAQGACFLASGGGGSLQLTLTKIIPAFFSEQTEINLVGLEALTWEGDWGGVVAGMGSPMKLFDDPELVKAAIPTYEKLAELCFAFKAAGQAKYDSLKLMDFCLPVEIGAVNSIVPMIVANGLPQIFDPWPVPVVVIDADGTGRAVPTLSLTMYARQIDLYPNILGGNNETEPGTYFDYGSLNVQDETTLEAAFLGMINSKAFGNASGLAIYAANGPTFQSCNPISNGISDSLQIGTITTQTTGADRLSNVLRYINETMERKARQIFYGKVTDMKMATAGLDTGYVIITGAEAFDGQTFKLFVENENIWGQLSNSSGDQPWIVGPDSMNYLTDDGFVFDNSDLWALYEKGERPTISVIGIQAATMVLDNSGLMAAWAHEVQSKKGPSNYITPWLT</sequence>
<dbReference type="Pfam" id="PF20906">
    <property type="entry name" value="S-Me-THD_C"/>
    <property type="match status" value="1"/>
</dbReference>
<dbReference type="Gene3D" id="3.40.1610.10">
    <property type="entry name" value="CV3147-like domain"/>
    <property type="match status" value="1"/>
</dbReference>
<dbReference type="Pfam" id="PF06032">
    <property type="entry name" value="S-Me-THD_N"/>
    <property type="match status" value="1"/>
</dbReference>
<reference evidence="3" key="1">
    <citation type="journal article" date="2021" name="Microb. Physiol.">
        <title>Proteogenomic Insights into the Physiology of Marine, Sulfate-Reducing, Filamentous Desulfonema limicola and Desulfonema magnum.</title>
        <authorList>
            <person name="Schnaars V."/>
            <person name="Wohlbrand L."/>
            <person name="Scheve S."/>
            <person name="Hinrichs C."/>
            <person name="Reinhardt R."/>
            <person name="Rabus R."/>
        </authorList>
    </citation>
    <scope>NUCLEOTIDE SEQUENCE</scope>
    <source>
        <strain evidence="3">5ac10</strain>
    </source>
</reference>
<dbReference type="InterPro" id="IPR048350">
    <property type="entry name" value="S-Me-THD-like_C"/>
</dbReference>
<dbReference type="EMBL" id="CP061799">
    <property type="protein sequence ID" value="QTA80658.1"/>
    <property type="molecule type" value="Genomic_DNA"/>
</dbReference>
<dbReference type="AlphaFoldDB" id="A0A975B897"/>
<dbReference type="InterPro" id="IPR027479">
    <property type="entry name" value="S-Me-THD_N_sf"/>
</dbReference>
<evidence type="ECO:0000313" key="3">
    <source>
        <dbReference type="EMBL" id="QTA80658.1"/>
    </source>
</evidence>
<dbReference type="KEGG" id="dli:dnl_29690"/>
<dbReference type="SUPFAM" id="SSF160991">
    <property type="entry name" value="CV3147-like"/>
    <property type="match status" value="1"/>
</dbReference>
<dbReference type="RefSeq" id="WP_207692277.1">
    <property type="nucleotide sequence ID" value="NZ_CP061799.1"/>
</dbReference>
<dbReference type="Proteomes" id="UP000663720">
    <property type="component" value="Chromosome"/>
</dbReference>
<feature type="domain" description="S-Me-THD N-terminal" evidence="1">
    <location>
        <begin position="29"/>
        <end position="199"/>
    </location>
</feature>
<gene>
    <name evidence="3" type="ORF">dnl_29690</name>
</gene>
<dbReference type="Gene3D" id="2.40.390.10">
    <property type="entry name" value="CV3147-like"/>
    <property type="match status" value="1"/>
</dbReference>
<accession>A0A975B897</accession>
<evidence type="ECO:0000313" key="4">
    <source>
        <dbReference type="Proteomes" id="UP000663720"/>
    </source>
</evidence>
<proteinExistence type="predicted"/>